<reference evidence="1 2" key="1">
    <citation type="journal article" date="2019" name="Front. Genet.">
        <title>Whole-Genome Sequencing of the Opportunistic Yeast Pathogen Candida inconspicua Uncovers Its Hybrid Origin.</title>
        <authorList>
            <person name="Mixao V."/>
            <person name="Hansen A.P."/>
            <person name="Saus E."/>
            <person name="Boekhout T."/>
            <person name="Lass-Florl C."/>
            <person name="Gabaldon T."/>
        </authorList>
    </citation>
    <scope>NUCLEOTIDE SEQUENCE [LARGE SCALE GENOMIC DNA]</scope>
    <source>
        <strain evidence="1 2">CBS 180</strain>
    </source>
</reference>
<keyword evidence="2" id="KW-1185">Reference proteome</keyword>
<accession>A0A4T0WZB3</accession>
<dbReference type="AlphaFoldDB" id="A0A4T0WZB3"/>
<dbReference type="PROSITE" id="PS50896">
    <property type="entry name" value="LISH"/>
    <property type="match status" value="1"/>
</dbReference>
<dbReference type="OrthoDB" id="1932312at2759"/>
<dbReference type="InterPro" id="IPR036322">
    <property type="entry name" value="WD40_repeat_dom_sf"/>
</dbReference>
<evidence type="ECO:0000313" key="1">
    <source>
        <dbReference type="EMBL" id="TID23201.1"/>
    </source>
</evidence>
<gene>
    <name evidence="1" type="ORF">CANINC_003218</name>
</gene>
<dbReference type="Proteomes" id="UP000307173">
    <property type="component" value="Unassembled WGS sequence"/>
</dbReference>
<dbReference type="Gene3D" id="2.130.10.10">
    <property type="entry name" value="YVTN repeat-like/Quinoprotein amine dehydrogenase"/>
    <property type="match status" value="1"/>
</dbReference>
<name>A0A4T0WZB3_9ASCO</name>
<protein>
    <submittedName>
        <fullName evidence="1">Uncharacterized protein</fullName>
    </submittedName>
</protein>
<dbReference type="EMBL" id="SELW01000533">
    <property type="protein sequence ID" value="TID23201.1"/>
    <property type="molecule type" value="Genomic_DNA"/>
</dbReference>
<dbReference type="STRING" id="52247.A0A4T0WZB3"/>
<sequence length="428" mass="48336">MSIEALIAQYLRAHGYVGTAAKFEEELGVKLKDPEGHEPLESIIKDRLQFDTINDTEFDEIHHAKADLKAEIPNWHPRRPDFKKTLQLGVASLIIYCTSWRWKNRTLGLFVTNTKQLIVYDLINDELLLTESFTTIIKLVVPVNDTIIAFADMSGSIQLKKLVQIHERDDDETSNCDWKFEDIQSEPIKLHRRLIIDMKYSDTYFASIGWDNRVVVGSIIDSNITIIDEATLQTNPTLILLMKDISGALILLVGRLDSSLLHMFTLKNNKLEEIARLSLNDSEFSTYSFHPMALSQIKSNLVTVATDHIPFMRLITINIPKLTEIKTDPNSTIIPIIRALIVSNYNSMSPQDKYSSPIILTRPKGAGLWIAGDDGKLRGIDLKTGVIMEELESNEGRAKSAFITTHSEDEIIVIAGAVDRSISIWKFS</sequence>
<dbReference type="InterPro" id="IPR006594">
    <property type="entry name" value="LisH"/>
</dbReference>
<dbReference type="InterPro" id="IPR015943">
    <property type="entry name" value="WD40/YVTN_repeat-like_dom_sf"/>
</dbReference>
<evidence type="ECO:0000313" key="2">
    <source>
        <dbReference type="Proteomes" id="UP000307173"/>
    </source>
</evidence>
<dbReference type="SUPFAM" id="SSF50978">
    <property type="entry name" value="WD40 repeat-like"/>
    <property type="match status" value="1"/>
</dbReference>
<organism evidence="1 2">
    <name type="scientific">Pichia inconspicua</name>
    <dbReference type="NCBI Taxonomy" id="52247"/>
    <lineage>
        <taxon>Eukaryota</taxon>
        <taxon>Fungi</taxon>
        <taxon>Dikarya</taxon>
        <taxon>Ascomycota</taxon>
        <taxon>Saccharomycotina</taxon>
        <taxon>Pichiomycetes</taxon>
        <taxon>Pichiales</taxon>
        <taxon>Pichiaceae</taxon>
        <taxon>Pichia</taxon>
    </lineage>
</organism>
<proteinExistence type="predicted"/>
<comment type="caution">
    <text evidence="1">The sequence shown here is derived from an EMBL/GenBank/DDBJ whole genome shotgun (WGS) entry which is preliminary data.</text>
</comment>